<protein>
    <submittedName>
        <fullName evidence="1">Uncharacterized protein</fullName>
    </submittedName>
</protein>
<organism evidence="1">
    <name type="scientific">Oryza brachyantha</name>
    <name type="common">malo sina</name>
    <dbReference type="NCBI Taxonomy" id="4533"/>
    <lineage>
        <taxon>Eukaryota</taxon>
        <taxon>Viridiplantae</taxon>
        <taxon>Streptophyta</taxon>
        <taxon>Embryophyta</taxon>
        <taxon>Tracheophyta</taxon>
        <taxon>Spermatophyta</taxon>
        <taxon>Magnoliopsida</taxon>
        <taxon>Liliopsida</taxon>
        <taxon>Poales</taxon>
        <taxon>Poaceae</taxon>
        <taxon>BOP clade</taxon>
        <taxon>Oryzoideae</taxon>
        <taxon>Oryzeae</taxon>
        <taxon>Oryzinae</taxon>
        <taxon>Oryza</taxon>
    </lineage>
</organism>
<reference evidence="1" key="1">
    <citation type="submission" date="2013-04" db="UniProtKB">
        <authorList>
            <consortium name="EnsemblPlants"/>
        </authorList>
    </citation>
    <scope>IDENTIFICATION</scope>
</reference>
<dbReference type="EnsemblPlants" id="OB02G37990.1">
    <property type="protein sequence ID" value="OB02G37990.1"/>
    <property type="gene ID" value="OB02G37990"/>
</dbReference>
<accession>J3LGN2</accession>
<dbReference type="Proteomes" id="UP000006038">
    <property type="component" value="Unassembled WGS sequence"/>
</dbReference>
<sequence length="52" mass="5771">MPHPSIADGCRMAIKTYGRHNLWKSIGLARHGRPSVLKLHFVIRSSISVTSS</sequence>
<dbReference type="Gramene" id="OB02G37990.1">
    <property type="protein sequence ID" value="OB02G37990.1"/>
    <property type="gene ID" value="OB02G37990"/>
</dbReference>
<dbReference type="HOGENOM" id="CLU_3090447_0_0_1"/>
<name>J3LGN2_ORYBR</name>
<evidence type="ECO:0000313" key="2">
    <source>
        <dbReference type="Proteomes" id="UP000006038"/>
    </source>
</evidence>
<evidence type="ECO:0000313" key="1">
    <source>
        <dbReference type="EnsemblPlants" id="OB02G37990.1"/>
    </source>
</evidence>
<proteinExistence type="predicted"/>
<dbReference type="AlphaFoldDB" id="J3LGN2"/>
<keyword evidence="2" id="KW-1185">Reference proteome</keyword>